<dbReference type="InterPro" id="IPR008906">
    <property type="entry name" value="HATC_C_dom"/>
</dbReference>
<sequence length="652" mass="74134">MTAAVTATQLLFINSSSSPTGAGIAHHMFVEMPHRNERQPFRDLALTHYVCFSEKSHLLDLISRFGFAHRKIGHIGNNGNKGGGNAFTEVGYSNWKNGMQNFIAHGGGPESPHTFARIKVEQYQNQRENIDFFFSSKNVANDDEYRVRLPTVVRVARYLLGEGLAFRGHNESPKSMHRGHFLELLNWFCKYNEEANKVMLSNAPKNNQLTSSTIQRHIIEACGKETRKVILNEIGDKFFSLLLDEARDSSMKEQMAVCLKNVVDEFFAINGLSLSRLRGQGYDGASNMRGEFNGLKALILNENKHAHYIHCFARQLQLVVVSAAEENHDVSQFLDYVSMIVNMVGSSCKRHDAPRQAHHDKVVQKLQSGVTDPLSKILQAKDQSIATTVRMVEALKCKLHAYRENGWENLLKETTEFCLKNKIKVPSMDEIIESRRITLVDGEPMTYIHHFRVEIFATVIDEVVEELNNRFNDANTNLLKGVLSLDPSNNFAPFDHHEILHLARLYSEDLSTAELAELHYQLELYIDAIRGDPDFYNLVDVGALTIKMVKHKYHICFPLVYRLIELALVLPVATATVERCFSAMNVVKTNLRNRLADELLSDCLVCYIEKKIFISIDEETIMQRFQKLASRKNYLKPLKGSGAWSTTLVRKN</sequence>
<dbReference type="GeneID" id="120263275"/>
<accession>A0AB40BI66</accession>
<dbReference type="AlphaFoldDB" id="A0AB40BI66"/>
<dbReference type="RefSeq" id="XP_039127076.1">
    <property type="nucleotide sequence ID" value="XM_039271142.1"/>
</dbReference>
<dbReference type="Pfam" id="PF05699">
    <property type="entry name" value="Dimer_Tnp_hAT"/>
    <property type="match status" value="1"/>
</dbReference>
<reference evidence="4" key="1">
    <citation type="submission" date="2025-08" db="UniProtKB">
        <authorList>
            <consortium name="RefSeq"/>
        </authorList>
    </citation>
    <scope>IDENTIFICATION</scope>
</reference>
<dbReference type="SUPFAM" id="SSF53098">
    <property type="entry name" value="Ribonuclease H-like"/>
    <property type="match status" value="1"/>
</dbReference>
<dbReference type="InterPro" id="IPR025398">
    <property type="entry name" value="DUF4371"/>
</dbReference>
<dbReference type="PANTHER" id="PTHR11697">
    <property type="entry name" value="GENERAL TRANSCRIPTION FACTOR 2-RELATED ZINC FINGER PROTEIN"/>
    <property type="match status" value="1"/>
</dbReference>
<keyword evidence="3" id="KW-1185">Reference proteome</keyword>
<evidence type="ECO:0000259" key="1">
    <source>
        <dbReference type="Pfam" id="PF05699"/>
    </source>
</evidence>
<protein>
    <submittedName>
        <fullName evidence="4">Zinc finger MYM-type protein 1-like</fullName>
    </submittedName>
</protein>
<feature type="domain" description="HAT C-terminal dimerisation" evidence="1">
    <location>
        <begin position="552"/>
        <end position="610"/>
    </location>
</feature>
<gene>
    <name evidence="4" type="primary">LOC120263275</name>
</gene>
<evidence type="ECO:0000313" key="4">
    <source>
        <dbReference type="RefSeq" id="XP_039127076.1"/>
    </source>
</evidence>
<dbReference type="Proteomes" id="UP001515500">
    <property type="component" value="Chromosome 6"/>
</dbReference>
<evidence type="ECO:0000259" key="2">
    <source>
        <dbReference type="Pfam" id="PF14291"/>
    </source>
</evidence>
<proteinExistence type="predicted"/>
<dbReference type="GO" id="GO:0046983">
    <property type="term" value="F:protein dimerization activity"/>
    <property type="evidence" value="ECO:0007669"/>
    <property type="project" value="InterPro"/>
</dbReference>
<feature type="domain" description="DUF4371" evidence="2">
    <location>
        <begin position="87"/>
        <end position="260"/>
    </location>
</feature>
<dbReference type="PANTHER" id="PTHR11697:SF230">
    <property type="entry name" value="ZINC FINGER, MYM DOMAIN CONTAINING 1"/>
    <property type="match status" value="1"/>
</dbReference>
<organism evidence="3 4">
    <name type="scientific">Dioscorea cayennensis subsp. rotundata</name>
    <name type="common">White Guinea yam</name>
    <name type="synonym">Dioscorea rotundata</name>
    <dbReference type="NCBI Taxonomy" id="55577"/>
    <lineage>
        <taxon>Eukaryota</taxon>
        <taxon>Viridiplantae</taxon>
        <taxon>Streptophyta</taxon>
        <taxon>Embryophyta</taxon>
        <taxon>Tracheophyta</taxon>
        <taxon>Spermatophyta</taxon>
        <taxon>Magnoliopsida</taxon>
        <taxon>Liliopsida</taxon>
        <taxon>Dioscoreales</taxon>
        <taxon>Dioscoreaceae</taxon>
        <taxon>Dioscorea</taxon>
    </lineage>
</organism>
<dbReference type="InterPro" id="IPR055298">
    <property type="entry name" value="AtLOH3-like"/>
</dbReference>
<dbReference type="Pfam" id="PF14291">
    <property type="entry name" value="DUF4371"/>
    <property type="match status" value="1"/>
</dbReference>
<name>A0AB40BI66_DIOCR</name>
<evidence type="ECO:0000313" key="3">
    <source>
        <dbReference type="Proteomes" id="UP001515500"/>
    </source>
</evidence>
<dbReference type="InterPro" id="IPR012337">
    <property type="entry name" value="RNaseH-like_sf"/>
</dbReference>